<dbReference type="InterPro" id="IPR010372">
    <property type="entry name" value="DNA_pol3_delta_N"/>
</dbReference>
<evidence type="ECO:0000256" key="2">
    <source>
        <dbReference type="ARBA" id="ARBA00017703"/>
    </source>
</evidence>
<evidence type="ECO:0000256" key="1">
    <source>
        <dbReference type="ARBA" id="ARBA00012417"/>
    </source>
</evidence>
<dbReference type="EMBL" id="JACRSQ010000015">
    <property type="protein sequence ID" value="MBC8543983.1"/>
    <property type="molecule type" value="Genomic_DNA"/>
</dbReference>
<feature type="domain" description="DNA polymerase III delta subunit-like C-terminal" evidence="10">
    <location>
        <begin position="206"/>
        <end position="326"/>
    </location>
</feature>
<dbReference type="InterPro" id="IPR027417">
    <property type="entry name" value="P-loop_NTPase"/>
</dbReference>
<dbReference type="RefSeq" id="WP_177719871.1">
    <property type="nucleotide sequence ID" value="NZ_JACRSQ010000015.1"/>
</dbReference>
<proteinExistence type="inferred from homology"/>
<evidence type="ECO:0000256" key="4">
    <source>
        <dbReference type="ARBA" id="ARBA00022695"/>
    </source>
</evidence>
<comment type="similarity">
    <text evidence="7">Belongs to the DNA polymerase HolA subunit family.</text>
</comment>
<dbReference type="Gene3D" id="3.40.50.300">
    <property type="entry name" value="P-loop containing nucleotide triphosphate hydrolases"/>
    <property type="match status" value="1"/>
</dbReference>
<evidence type="ECO:0000256" key="3">
    <source>
        <dbReference type="ARBA" id="ARBA00022679"/>
    </source>
</evidence>
<evidence type="ECO:0000313" key="11">
    <source>
        <dbReference type="EMBL" id="MBC8543983.1"/>
    </source>
</evidence>
<evidence type="ECO:0000259" key="10">
    <source>
        <dbReference type="Pfam" id="PF21694"/>
    </source>
</evidence>
<dbReference type="SUPFAM" id="SSF48019">
    <property type="entry name" value="post-AAA+ oligomerization domain-like"/>
    <property type="match status" value="1"/>
</dbReference>
<accession>A0A926DRN8</accession>
<evidence type="ECO:0000256" key="7">
    <source>
        <dbReference type="ARBA" id="ARBA00034754"/>
    </source>
</evidence>
<dbReference type="AlphaFoldDB" id="A0A926DRN8"/>
<dbReference type="Pfam" id="PF06144">
    <property type="entry name" value="DNA_pol3_delta"/>
    <property type="match status" value="1"/>
</dbReference>
<evidence type="ECO:0000256" key="5">
    <source>
        <dbReference type="ARBA" id="ARBA00022705"/>
    </source>
</evidence>
<dbReference type="GO" id="GO:0003677">
    <property type="term" value="F:DNA binding"/>
    <property type="evidence" value="ECO:0007669"/>
    <property type="project" value="InterPro"/>
</dbReference>
<evidence type="ECO:0000256" key="6">
    <source>
        <dbReference type="ARBA" id="ARBA00022932"/>
    </source>
</evidence>
<comment type="caution">
    <text evidence="11">The sequence shown here is derived from an EMBL/GenBank/DDBJ whole genome shotgun (WGS) entry which is preliminary data.</text>
</comment>
<dbReference type="InterPro" id="IPR008921">
    <property type="entry name" value="DNA_pol3_clamp-load_cplx_C"/>
</dbReference>
<dbReference type="InterPro" id="IPR005790">
    <property type="entry name" value="DNA_polIII_delta"/>
</dbReference>
<keyword evidence="4 11" id="KW-0548">Nucleotidyltransferase</keyword>
<feature type="domain" description="DNA polymerase III delta N-terminal" evidence="9">
    <location>
        <begin position="17"/>
        <end position="126"/>
    </location>
</feature>
<comment type="catalytic activity">
    <reaction evidence="8">
        <text>DNA(n) + a 2'-deoxyribonucleoside 5'-triphosphate = DNA(n+1) + diphosphate</text>
        <dbReference type="Rhea" id="RHEA:22508"/>
        <dbReference type="Rhea" id="RHEA-COMP:17339"/>
        <dbReference type="Rhea" id="RHEA-COMP:17340"/>
        <dbReference type="ChEBI" id="CHEBI:33019"/>
        <dbReference type="ChEBI" id="CHEBI:61560"/>
        <dbReference type="ChEBI" id="CHEBI:173112"/>
        <dbReference type="EC" id="2.7.7.7"/>
    </reaction>
</comment>
<dbReference type="Proteomes" id="UP000657006">
    <property type="component" value="Unassembled WGS sequence"/>
</dbReference>
<dbReference type="GO" id="GO:0003887">
    <property type="term" value="F:DNA-directed DNA polymerase activity"/>
    <property type="evidence" value="ECO:0007669"/>
    <property type="project" value="UniProtKB-KW"/>
</dbReference>
<dbReference type="InterPro" id="IPR048466">
    <property type="entry name" value="DNA_pol3_delta-like_C"/>
</dbReference>
<dbReference type="Gene3D" id="1.10.8.60">
    <property type="match status" value="1"/>
</dbReference>
<name>A0A926DRN8_9FIRM</name>
<dbReference type="EC" id="2.7.7.7" evidence="1"/>
<sequence>MAGIKEQLKAGTLGRLYLLYGEEAYLKTYYSERILHLLLTPEDEMMNCDVLEGSNASAEAIIQSGQTLPFLAEKRLILVRDSQAFKGGREFDPLLSFFEQIPETTVLVFVEEQVDKRSKLFKAMTKYGHPEDCSRLQGDDLARWTVRELKKQGKIMDGATARYFVELVGQDMNQLAQEMEKLVSLKGMEVNVTVADIDSICTASPQSNIFRMTDCIGNRQAKEALAIYKRLCQNNEPAYRIFYMIARQFRLLYKAVIFAQDHMPQAQMAKVLGVPPFAVGNYVAQGKKFSPAVLREILGNLLETDVAVKTGELSAEEAVELTIMRYASGR</sequence>
<dbReference type="SUPFAM" id="SSF52540">
    <property type="entry name" value="P-loop containing nucleoside triphosphate hydrolases"/>
    <property type="match status" value="1"/>
</dbReference>
<keyword evidence="3 11" id="KW-0808">Transferase</keyword>
<dbReference type="Gene3D" id="1.20.272.10">
    <property type="match status" value="1"/>
</dbReference>
<dbReference type="NCBIfam" id="TIGR01128">
    <property type="entry name" value="holA"/>
    <property type="match status" value="1"/>
</dbReference>
<keyword evidence="12" id="KW-1185">Reference proteome</keyword>
<dbReference type="PANTHER" id="PTHR34388:SF1">
    <property type="entry name" value="DNA POLYMERASE III SUBUNIT DELTA"/>
    <property type="match status" value="1"/>
</dbReference>
<dbReference type="Pfam" id="PF21694">
    <property type="entry name" value="DNA_pol3_delta_C"/>
    <property type="match status" value="1"/>
</dbReference>
<gene>
    <name evidence="11" type="primary">holA</name>
    <name evidence="11" type="ORF">H8730_10540</name>
</gene>
<evidence type="ECO:0000256" key="8">
    <source>
        <dbReference type="ARBA" id="ARBA00049244"/>
    </source>
</evidence>
<organism evidence="11 12">
    <name type="scientific">Bianquea renquensis</name>
    <dbReference type="NCBI Taxonomy" id="2763661"/>
    <lineage>
        <taxon>Bacteria</taxon>
        <taxon>Bacillati</taxon>
        <taxon>Bacillota</taxon>
        <taxon>Clostridia</taxon>
        <taxon>Eubacteriales</taxon>
        <taxon>Bianqueaceae</taxon>
        <taxon>Bianquea</taxon>
    </lineage>
</organism>
<keyword evidence="6" id="KW-0239">DNA-directed DNA polymerase</keyword>
<dbReference type="GO" id="GO:0006261">
    <property type="term" value="P:DNA-templated DNA replication"/>
    <property type="evidence" value="ECO:0007669"/>
    <property type="project" value="TreeGrafter"/>
</dbReference>
<evidence type="ECO:0000259" key="9">
    <source>
        <dbReference type="Pfam" id="PF06144"/>
    </source>
</evidence>
<evidence type="ECO:0000313" key="12">
    <source>
        <dbReference type="Proteomes" id="UP000657006"/>
    </source>
</evidence>
<reference evidence="11" key="1">
    <citation type="submission" date="2020-08" db="EMBL/GenBank/DDBJ databases">
        <title>Genome public.</title>
        <authorList>
            <person name="Liu C."/>
            <person name="Sun Q."/>
        </authorList>
    </citation>
    <scope>NUCLEOTIDE SEQUENCE</scope>
    <source>
        <strain evidence="11">NSJ-32</strain>
    </source>
</reference>
<keyword evidence="5" id="KW-0235">DNA replication</keyword>
<protein>
    <recommendedName>
        <fullName evidence="2">DNA polymerase III subunit delta</fullName>
        <ecNumber evidence="1">2.7.7.7</ecNumber>
    </recommendedName>
</protein>
<dbReference type="PANTHER" id="PTHR34388">
    <property type="entry name" value="DNA POLYMERASE III SUBUNIT DELTA"/>
    <property type="match status" value="1"/>
</dbReference>
<dbReference type="GO" id="GO:0009360">
    <property type="term" value="C:DNA polymerase III complex"/>
    <property type="evidence" value="ECO:0007669"/>
    <property type="project" value="InterPro"/>
</dbReference>